<gene>
    <name evidence="1" type="ORF">RFV38_01085</name>
</gene>
<accession>A0ABU4W796</accession>
<evidence type="ECO:0000313" key="1">
    <source>
        <dbReference type="EMBL" id="MDX8335104.1"/>
    </source>
</evidence>
<protein>
    <submittedName>
        <fullName evidence="1">Uncharacterized protein</fullName>
    </submittedName>
</protein>
<name>A0ABU4W796_9FUSO</name>
<dbReference type="RefSeq" id="WP_320312514.1">
    <property type="nucleotide sequence ID" value="NZ_JAVIKH010000001.1"/>
</dbReference>
<dbReference type="EMBL" id="JAVIKH010000001">
    <property type="protein sequence ID" value="MDX8335104.1"/>
    <property type="molecule type" value="Genomic_DNA"/>
</dbReference>
<evidence type="ECO:0000313" key="2">
    <source>
        <dbReference type="Proteomes" id="UP001279681"/>
    </source>
</evidence>
<keyword evidence="2" id="KW-1185">Reference proteome</keyword>
<proteinExistence type="predicted"/>
<dbReference type="Proteomes" id="UP001279681">
    <property type="component" value="Unassembled WGS sequence"/>
</dbReference>
<organism evidence="1 2">
    <name type="scientific">Candidatus Cetobacterium colombiensis</name>
    <dbReference type="NCBI Taxonomy" id="3073100"/>
    <lineage>
        <taxon>Bacteria</taxon>
        <taxon>Fusobacteriati</taxon>
        <taxon>Fusobacteriota</taxon>
        <taxon>Fusobacteriia</taxon>
        <taxon>Fusobacteriales</taxon>
        <taxon>Fusobacteriaceae</taxon>
        <taxon>Cetobacterium</taxon>
    </lineage>
</organism>
<reference evidence="2" key="1">
    <citation type="submission" date="2023-07" db="EMBL/GenBank/DDBJ databases">
        <authorList>
            <person name="Colorado M.A."/>
            <person name="Villamil L.M."/>
            <person name="Melo J.F."/>
            <person name="Rodriguez J.A."/>
            <person name="Ruiz R.Y."/>
        </authorList>
    </citation>
    <scope>NUCLEOTIDE SEQUENCE [LARGE SCALE GENOMIC DNA]</scope>
    <source>
        <strain evidence="2">C33</strain>
    </source>
</reference>
<comment type="caution">
    <text evidence="1">The sequence shown here is derived from an EMBL/GenBank/DDBJ whole genome shotgun (WGS) entry which is preliminary data.</text>
</comment>
<sequence>MKCKSCDGKMIKVSDLAFEEIENFLNNNPLKSLDRLENGDGVLVYYRQINPIDENEFYGNKIQFRKVEKAENNELKLFGFKNLFSLDNPTVVYGERLLYTLVPMNERYLKVLKDGLMKLDSNYSGTKLNNILKKSFMLEEFRRKYDGYIKKGKSTRKIINIDCSDEDFPF</sequence>